<feature type="compositionally biased region" description="Low complexity" evidence="1">
    <location>
        <begin position="37"/>
        <end position="46"/>
    </location>
</feature>
<name>A0AAD7B5E0_MYCRO</name>
<sequence>MPGTSKARKARQENARKATESRKSRVEEVPDEGDAVPQAAPTATQTHTNHSADHLHNHDHADPDDSWDFDLGNELPDIECDGGSAEDDSDLDEEIISAPEISDESELDAFSSFLHDAQCAAQRVEREHEGTRKRPRTYFKNAPRTKRRHVQQGKDLQKKGYLSVFDWMDQMKVKKAEAQVQKNQTEADPEAISISDNSASEQSGADSDSDSDSEQITSNLDPFTEPELDCRDE</sequence>
<evidence type="ECO:0000313" key="2">
    <source>
        <dbReference type="EMBL" id="KAJ7610688.1"/>
    </source>
</evidence>
<feature type="region of interest" description="Disordered" evidence="1">
    <location>
        <begin position="177"/>
        <end position="233"/>
    </location>
</feature>
<feature type="compositionally biased region" description="Acidic residues" evidence="1">
    <location>
        <begin position="76"/>
        <end position="94"/>
    </location>
</feature>
<keyword evidence="3" id="KW-1185">Reference proteome</keyword>
<accession>A0AAD7B5E0</accession>
<feature type="compositionally biased region" description="Acidic residues" evidence="1">
    <location>
        <begin position="224"/>
        <end position="233"/>
    </location>
</feature>
<comment type="caution">
    <text evidence="2">The sequence shown here is derived from an EMBL/GenBank/DDBJ whole genome shotgun (WGS) entry which is preliminary data.</text>
</comment>
<dbReference type="EMBL" id="JARKIE010000993">
    <property type="protein sequence ID" value="KAJ7610688.1"/>
    <property type="molecule type" value="Genomic_DNA"/>
</dbReference>
<evidence type="ECO:0000313" key="3">
    <source>
        <dbReference type="Proteomes" id="UP001221757"/>
    </source>
</evidence>
<protein>
    <submittedName>
        <fullName evidence="2">Uncharacterized protein</fullName>
    </submittedName>
</protein>
<proteinExistence type="predicted"/>
<feature type="compositionally biased region" description="Basic and acidic residues" evidence="1">
    <location>
        <begin position="123"/>
        <end position="132"/>
    </location>
</feature>
<dbReference type="Proteomes" id="UP001221757">
    <property type="component" value="Unassembled WGS sequence"/>
</dbReference>
<dbReference type="AlphaFoldDB" id="A0AAD7B5E0"/>
<feature type="compositionally biased region" description="Basic and acidic residues" evidence="1">
    <location>
        <begin position="50"/>
        <end position="63"/>
    </location>
</feature>
<feature type="compositionally biased region" description="Basic and acidic residues" evidence="1">
    <location>
        <begin position="10"/>
        <end position="28"/>
    </location>
</feature>
<evidence type="ECO:0000256" key="1">
    <source>
        <dbReference type="SAM" id="MobiDB-lite"/>
    </source>
</evidence>
<gene>
    <name evidence="2" type="ORF">B0H17DRAFT_1153599</name>
</gene>
<organism evidence="2 3">
    <name type="scientific">Mycena rosella</name>
    <name type="common">Pink bonnet</name>
    <name type="synonym">Agaricus rosellus</name>
    <dbReference type="NCBI Taxonomy" id="1033263"/>
    <lineage>
        <taxon>Eukaryota</taxon>
        <taxon>Fungi</taxon>
        <taxon>Dikarya</taxon>
        <taxon>Basidiomycota</taxon>
        <taxon>Agaricomycotina</taxon>
        <taxon>Agaricomycetes</taxon>
        <taxon>Agaricomycetidae</taxon>
        <taxon>Agaricales</taxon>
        <taxon>Marasmiineae</taxon>
        <taxon>Mycenaceae</taxon>
        <taxon>Mycena</taxon>
    </lineage>
</organism>
<feature type="compositionally biased region" description="Basic residues" evidence="1">
    <location>
        <begin position="133"/>
        <end position="151"/>
    </location>
</feature>
<reference evidence="2" key="1">
    <citation type="submission" date="2023-03" db="EMBL/GenBank/DDBJ databases">
        <title>Massive genome expansion in bonnet fungi (Mycena s.s.) driven by repeated elements and novel gene families across ecological guilds.</title>
        <authorList>
            <consortium name="Lawrence Berkeley National Laboratory"/>
            <person name="Harder C.B."/>
            <person name="Miyauchi S."/>
            <person name="Viragh M."/>
            <person name="Kuo A."/>
            <person name="Thoen E."/>
            <person name="Andreopoulos B."/>
            <person name="Lu D."/>
            <person name="Skrede I."/>
            <person name="Drula E."/>
            <person name="Henrissat B."/>
            <person name="Morin E."/>
            <person name="Kohler A."/>
            <person name="Barry K."/>
            <person name="LaButti K."/>
            <person name="Morin E."/>
            <person name="Salamov A."/>
            <person name="Lipzen A."/>
            <person name="Mereny Z."/>
            <person name="Hegedus B."/>
            <person name="Baldrian P."/>
            <person name="Stursova M."/>
            <person name="Weitz H."/>
            <person name="Taylor A."/>
            <person name="Grigoriev I.V."/>
            <person name="Nagy L.G."/>
            <person name="Martin F."/>
            <person name="Kauserud H."/>
        </authorList>
    </citation>
    <scope>NUCLEOTIDE SEQUENCE</scope>
    <source>
        <strain evidence="2">CBHHK067</strain>
    </source>
</reference>
<feature type="region of interest" description="Disordered" evidence="1">
    <location>
        <begin position="121"/>
        <end position="155"/>
    </location>
</feature>
<feature type="region of interest" description="Disordered" evidence="1">
    <location>
        <begin position="1"/>
        <end position="94"/>
    </location>
</feature>